<dbReference type="EMBL" id="NAFL01000263">
    <property type="protein sequence ID" value="OSJ29997.1"/>
    <property type="molecule type" value="Genomic_DNA"/>
</dbReference>
<sequence length="173" mass="18665">MKNSKTAVFVTAILALAARAAASAQDMPAPALSGPPVVTDARGRGTLPTVSGHTAIVPTLYQLDAQPIEQISPLVQRQYLNGTQSTFVKWTVKKGGVFPLHHHASEQITWITEGRCEVYSQGRKFVMTAGTVLVIPPNTPHEFVCTEDTIDIDFFAPQRQDWLDGAPSVAAGR</sequence>
<dbReference type="AlphaFoldDB" id="A0A1Y2JLB5"/>
<feature type="chain" id="PRO_5012146851" evidence="1">
    <location>
        <begin position="25"/>
        <end position="173"/>
    </location>
</feature>
<feature type="domain" description="Cupin type-2" evidence="2">
    <location>
        <begin position="90"/>
        <end position="149"/>
    </location>
</feature>
<dbReference type="InterPro" id="IPR052535">
    <property type="entry name" value="Bacilysin_H2HPP_isomerase"/>
</dbReference>
<organism evidence="3 4">
    <name type="scientific">Bradyrhizobium japonicum</name>
    <dbReference type="NCBI Taxonomy" id="375"/>
    <lineage>
        <taxon>Bacteria</taxon>
        <taxon>Pseudomonadati</taxon>
        <taxon>Pseudomonadota</taxon>
        <taxon>Alphaproteobacteria</taxon>
        <taxon>Hyphomicrobiales</taxon>
        <taxon>Nitrobacteraceae</taxon>
        <taxon>Bradyrhizobium</taxon>
    </lineage>
</organism>
<feature type="signal peptide" evidence="1">
    <location>
        <begin position="1"/>
        <end position="24"/>
    </location>
</feature>
<evidence type="ECO:0000313" key="4">
    <source>
        <dbReference type="Proteomes" id="UP000193335"/>
    </source>
</evidence>
<evidence type="ECO:0000259" key="2">
    <source>
        <dbReference type="Pfam" id="PF07883"/>
    </source>
</evidence>
<name>A0A1Y2JLB5_BRAJP</name>
<dbReference type="PANTHER" id="PTHR40112:SF1">
    <property type="entry name" value="H2HPP ISOMERASE"/>
    <property type="match status" value="1"/>
</dbReference>
<evidence type="ECO:0000313" key="3">
    <source>
        <dbReference type="EMBL" id="OSJ29997.1"/>
    </source>
</evidence>
<dbReference type="InterPro" id="IPR013096">
    <property type="entry name" value="Cupin_2"/>
</dbReference>
<protein>
    <submittedName>
        <fullName evidence="3">Cupin</fullName>
    </submittedName>
</protein>
<dbReference type="SUPFAM" id="SSF51182">
    <property type="entry name" value="RmlC-like cupins"/>
    <property type="match status" value="1"/>
</dbReference>
<dbReference type="PANTHER" id="PTHR40112">
    <property type="entry name" value="H2HPP ISOMERASE"/>
    <property type="match status" value="1"/>
</dbReference>
<dbReference type="Proteomes" id="UP000193335">
    <property type="component" value="Unassembled WGS sequence"/>
</dbReference>
<proteinExistence type="predicted"/>
<gene>
    <name evidence="3" type="ORF">BSZ19_25955</name>
</gene>
<keyword evidence="1" id="KW-0732">Signal</keyword>
<dbReference type="Gene3D" id="2.60.120.10">
    <property type="entry name" value="Jelly Rolls"/>
    <property type="match status" value="1"/>
</dbReference>
<accession>A0A1Y2JLB5</accession>
<reference evidence="3 4" key="1">
    <citation type="submission" date="2017-03" db="EMBL/GenBank/DDBJ databases">
        <title>Whole genome sequences of fourteen strains of Bradyrhizobium canariense and one strain of Bradyrhizobium japonicum isolated from Lupinus (Papilionoideae: Genisteae) species in Algeria.</title>
        <authorList>
            <person name="Crovadore J."/>
            <person name="Chekireb D."/>
            <person name="Brachmann A."/>
            <person name="Chablais R."/>
            <person name="Cochard B."/>
            <person name="Lefort F."/>
        </authorList>
    </citation>
    <scope>NUCLEOTIDE SEQUENCE [LARGE SCALE GENOMIC DNA]</scope>
    <source>
        <strain evidence="3 4">UBMA197</strain>
    </source>
</reference>
<comment type="caution">
    <text evidence="3">The sequence shown here is derived from an EMBL/GenBank/DDBJ whole genome shotgun (WGS) entry which is preliminary data.</text>
</comment>
<dbReference type="InterPro" id="IPR014710">
    <property type="entry name" value="RmlC-like_jellyroll"/>
</dbReference>
<dbReference type="Pfam" id="PF07883">
    <property type="entry name" value="Cupin_2"/>
    <property type="match status" value="1"/>
</dbReference>
<dbReference type="RefSeq" id="WP_085402308.1">
    <property type="nucleotide sequence ID" value="NZ_NAFL01000263.1"/>
</dbReference>
<dbReference type="CDD" id="cd02238">
    <property type="entry name" value="cupin_KdgF"/>
    <property type="match status" value="1"/>
</dbReference>
<evidence type="ECO:0000256" key="1">
    <source>
        <dbReference type="SAM" id="SignalP"/>
    </source>
</evidence>
<dbReference type="InterPro" id="IPR011051">
    <property type="entry name" value="RmlC_Cupin_sf"/>
</dbReference>